<dbReference type="Pfam" id="PF01261">
    <property type="entry name" value="AP_endonuc_2"/>
    <property type="match status" value="1"/>
</dbReference>
<dbReference type="KEGG" id="anf:AQPE_4602"/>
<reference evidence="3" key="1">
    <citation type="journal article" date="2020" name="Int. J. Syst. Evol. Microbiol.">
        <title>Aquipluma nitroreducens gen. nov. sp. nov., a novel facultatively anaerobic bacterium isolated from a freshwater lake.</title>
        <authorList>
            <person name="Watanabe M."/>
            <person name="Kojima H."/>
            <person name="Fukui M."/>
        </authorList>
    </citation>
    <scope>NUCLEOTIDE SEQUENCE</scope>
    <source>
        <strain evidence="3">MeG22</strain>
    </source>
</reference>
<dbReference type="InterPro" id="IPR013328">
    <property type="entry name" value="6PGD_dom2"/>
</dbReference>
<dbReference type="Pfam" id="PF08125">
    <property type="entry name" value="Mannitol_dh_C"/>
    <property type="match status" value="1"/>
</dbReference>
<dbReference type="InterPro" id="IPR013022">
    <property type="entry name" value="Xyl_isomerase-like_TIM-brl"/>
</dbReference>
<dbReference type="PANTHER" id="PTHR12110:SF41">
    <property type="entry name" value="INOSOSE DEHYDRATASE"/>
    <property type="match status" value="1"/>
</dbReference>
<sequence>MEYKYGVHQFLWKAHWTDNDLPILDSASQMGCTLFELSLGDDVKFNRNRLRKHAESLGMELTVGPGNLWPENCNISDDDPKRREYGLTWHKKIIDQAAELGAVAYCGAIYGHPGHVCKRRPPADELLRTAENLRKLAEYAHNLDVKLVIEPMSKFRNHLINTAEQAMRLIDLSSHSNILVNLDTYHMITEERDYGKAIELVLPVLWGIHACENDRGVPGGGLVPWHTVFDALANTENCVRLMLETYNTGDSGLGYTHGIFQNLCPDPEEFVRKGLLFLKGSEYKEGKIASSGSQSKSFVGFGFGAIQSGLFLYEAMCSNNFKSFVIAEIDPALVNAVRNSGGFCQINVAHTNGISTERIGPIQIFNPNVAEDRLLLINAVAEADELATALPSVSFFDKGGEASVVNILSEGFKKADTDCRKIIYVAENHNQAAEILQAAVVKALGTEVSSNIQFLNTVIGKMSGIVTDEEEQKRLGIITMTPEIPKAILVEEFNRILLSKINLPGFERGIKVFEEKSDLLPFEEAKLYGHNAIHALIGYLAYKRGYKYMVEAGNDIELMKIAKDAFLLEAGAGLIYKYKGVDELFTVVGFMRYADNLLVRMVNPFLLDAVSRVIRDSKRKLGWDDRLIGAMRLSLAAGVPPKRLAKSVSIALLYSLRESWSISALDNNEASSVLNTLIQE</sequence>
<evidence type="ECO:0000259" key="2">
    <source>
        <dbReference type="Pfam" id="PF08125"/>
    </source>
</evidence>
<organism evidence="3 4">
    <name type="scientific">Aquipluma nitroreducens</name>
    <dbReference type="NCBI Taxonomy" id="2010828"/>
    <lineage>
        <taxon>Bacteria</taxon>
        <taxon>Pseudomonadati</taxon>
        <taxon>Bacteroidota</taxon>
        <taxon>Bacteroidia</taxon>
        <taxon>Marinilabiliales</taxon>
        <taxon>Prolixibacteraceae</taxon>
        <taxon>Aquipluma</taxon>
    </lineage>
</organism>
<dbReference type="InterPro" id="IPR036237">
    <property type="entry name" value="Xyl_isomerase-like_sf"/>
</dbReference>
<dbReference type="Proteomes" id="UP001193389">
    <property type="component" value="Chromosome"/>
</dbReference>
<feature type="domain" description="Mannitol dehydrogenase C-terminal" evidence="2">
    <location>
        <begin position="518"/>
        <end position="658"/>
    </location>
</feature>
<dbReference type="InterPro" id="IPR013118">
    <property type="entry name" value="Mannitol_DH_C"/>
</dbReference>
<dbReference type="Gene3D" id="3.40.50.720">
    <property type="entry name" value="NAD(P)-binding Rossmann-like Domain"/>
    <property type="match status" value="1"/>
</dbReference>
<dbReference type="EMBL" id="AP018694">
    <property type="protein sequence ID" value="BBE20410.1"/>
    <property type="molecule type" value="Genomic_DNA"/>
</dbReference>
<protein>
    <submittedName>
        <fullName evidence="3">Mannitol-1-phosphate 5-dehydrogenase</fullName>
    </submittedName>
</protein>
<dbReference type="InterPro" id="IPR008927">
    <property type="entry name" value="6-PGluconate_DH-like_C_sf"/>
</dbReference>
<evidence type="ECO:0000313" key="3">
    <source>
        <dbReference type="EMBL" id="BBE20410.1"/>
    </source>
</evidence>
<proteinExistence type="predicted"/>
<dbReference type="SUPFAM" id="SSF51658">
    <property type="entry name" value="Xylose isomerase-like"/>
    <property type="match status" value="1"/>
</dbReference>
<dbReference type="PANTHER" id="PTHR12110">
    <property type="entry name" value="HYDROXYPYRUVATE ISOMERASE"/>
    <property type="match status" value="1"/>
</dbReference>
<evidence type="ECO:0000259" key="1">
    <source>
        <dbReference type="Pfam" id="PF01261"/>
    </source>
</evidence>
<dbReference type="AlphaFoldDB" id="A0A5K7SFN1"/>
<dbReference type="GO" id="GO:0016491">
    <property type="term" value="F:oxidoreductase activity"/>
    <property type="evidence" value="ECO:0007669"/>
    <property type="project" value="InterPro"/>
</dbReference>
<evidence type="ECO:0000313" key="4">
    <source>
        <dbReference type="Proteomes" id="UP001193389"/>
    </source>
</evidence>
<dbReference type="InterPro" id="IPR050312">
    <property type="entry name" value="IolE/XylAMocC-like"/>
</dbReference>
<dbReference type="RefSeq" id="WP_318348559.1">
    <property type="nucleotide sequence ID" value="NZ_AP018694.1"/>
</dbReference>
<feature type="domain" description="Xylose isomerase-like TIM barrel" evidence="1">
    <location>
        <begin position="25"/>
        <end position="259"/>
    </location>
</feature>
<accession>A0A5K7SFN1</accession>
<dbReference type="Gene3D" id="1.10.1040.10">
    <property type="entry name" value="N-(1-d-carboxylethyl)-l-norvaline Dehydrogenase, domain 2"/>
    <property type="match status" value="1"/>
</dbReference>
<dbReference type="Gene3D" id="3.20.20.150">
    <property type="entry name" value="Divalent-metal-dependent TIM barrel enzymes"/>
    <property type="match status" value="1"/>
</dbReference>
<gene>
    <name evidence="3" type="ORF">AQPE_4602</name>
</gene>
<keyword evidence="4" id="KW-1185">Reference proteome</keyword>
<name>A0A5K7SFN1_9BACT</name>
<dbReference type="SUPFAM" id="SSF48179">
    <property type="entry name" value="6-phosphogluconate dehydrogenase C-terminal domain-like"/>
    <property type="match status" value="1"/>
</dbReference>